<dbReference type="Gene3D" id="1.10.10.10">
    <property type="entry name" value="Winged helix-like DNA-binding domain superfamily/Winged helix DNA-binding domain"/>
    <property type="match status" value="1"/>
</dbReference>
<gene>
    <name evidence="1" type="ORF">ERS137965_03926</name>
    <name evidence="2" type="ORF">ERS137966_04152</name>
</gene>
<name>A0A0T9UWW8_YERAL</name>
<evidence type="ECO:0000313" key="3">
    <source>
        <dbReference type="Proteomes" id="UP000038647"/>
    </source>
</evidence>
<evidence type="ECO:0000313" key="1">
    <source>
        <dbReference type="EMBL" id="CNL78332.1"/>
    </source>
</evidence>
<proteinExistence type="predicted"/>
<dbReference type="InterPro" id="IPR036388">
    <property type="entry name" value="WH-like_DNA-bd_sf"/>
</dbReference>
<dbReference type="AlphaFoldDB" id="A0A0T9UWW8"/>
<keyword evidence="3" id="KW-1185">Reference proteome</keyword>
<evidence type="ECO:0000313" key="4">
    <source>
        <dbReference type="Proteomes" id="UP000041595"/>
    </source>
</evidence>
<reference evidence="2 3" key="2">
    <citation type="submission" date="2015-03" db="EMBL/GenBank/DDBJ databases">
        <authorList>
            <consortium name="Pathogen Informatics"/>
            <person name="Murphy D."/>
        </authorList>
    </citation>
    <scope>NUCLEOTIDE SEQUENCE [LARGE SCALE GENOMIC DNA]</scope>
    <source>
        <strain evidence="2 3">IP08791</strain>
    </source>
</reference>
<organism evidence="1 4">
    <name type="scientific">Yersinia aldovae</name>
    <dbReference type="NCBI Taxonomy" id="29483"/>
    <lineage>
        <taxon>Bacteria</taxon>
        <taxon>Pseudomonadati</taxon>
        <taxon>Pseudomonadota</taxon>
        <taxon>Gammaproteobacteria</taxon>
        <taxon>Enterobacterales</taxon>
        <taxon>Yersiniaceae</taxon>
        <taxon>Yersinia</taxon>
    </lineage>
</organism>
<dbReference type="SUPFAM" id="SSF46894">
    <property type="entry name" value="C-terminal effector domain of the bipartite response regulators"/>
    <property type="match status" value="1"/>
</dbReference>
<dbReference type="EMBL" id="CQEJ01000036">
    <property type="protein sequence ID" value="CNL78332.1"/>
    <property type="molecule type" value="Genomic_DNA"/>
</dbReference>
<sequence>MLDREECIQLLSDGTLTYKDIFTLQCSVNKLVIHANQQTIALSEGQKRLLVALLKGINCKRQIINLVWYENHQRISDNNYHQLIFQFRALLQRYNISGELIVTVPHYGLKLNEGLLSVNNLQPGTKVDQCKQKTSDTVPKRNVNLAITRIFNFGRSLFISS</sequence>
<dbReference type="GO" id="GO:0003677">
    <property type="term" value="F:DNA binding"/>
    <property type="evidence" value="ECO:0007669"/>
    <property type="project" value="InterPro"/>
</dbReference>
<dbReference type="OrthoDB" id="6479336at2"/>
<dbReference type="InterPro" id="IPR016032">
    <property type="entry name" value="Sig_transdc_resp-reg_C-effctor"/>
</dbReference>
<reference evidence="1 4" key="1">
    <citation type="submission" date="2015-03" db="EMBL/GenBank/DDBJ databases">
        <authorList>
            <person name="Murphy D."/>
        </authorList>
    </citation>
    <scope>NUCLEOTIDE SEQUENCE [LARGE SCALE GENOMIC DNA]</scope>
    <source>
        <strain evidence="1 4">IP06005</strain>
    </source>
</reference>
<dbReference type="Proteomes" id="UP000041595">
    <property type="component" value="Unassembled WGS sequence"/>
</dbReference>
<dbReference type="RefSeq" id="WP_004705455.1">
    <property type="nucleotide sequence ID" value="NZ_CABHQG010000247.1"/>
</dbReference>
<dbReference type="Proteomes" id="UP000038647">
    <property type="component" value="Unassembled WGS sequence"/>
</dbReference>
<dbReference type="GO" id="GO:0006355">
    <property type="term" value="P:regulation of DNA-templated transcription"/>
    <property type="evidence" value="ECO:0007669"/>
    <property type="project" value="InterPro"/>
</dbReference>
<accession>A0A0T9UWW8</accession>
<evidence type="ECO:0000313" key="2">
    <source>
        <dbReference type="EMBL" id="CNL79195.1"/>
    </source>
</evidence>
<protein>
    <submittedName>
        <fullName evidence="1 2">Transcriptional regulator CadC</fullName>
    </submittedName>
</protein>
<dbReference type="eggNOG" id="COG3710">
    <property type="taxonomic scope" value="Bacteria"/>
</dbReference>
<dbReference type="EMBL" id="CQEH01000035">
    <property type="protein sequence ID" value="CNL79195.1"/>
    <property type="molecule type" value="Genomic_DNA"/>
</dbReference>